<sequence length="454" mass="51333">MWRGTVATTIYKLERDVDFLNLGSYDPRAQVLVLRLRSMPVTITEAQRRRKETLRSRLPPASSRPQLVLQRQKLVPRGPHLIDECDLPTQRISRQPKGPLASSESQSETHFRDLVAKGPQLFPRNAPAQRSRKKSKVPLVSSRSRTVSQRQRPVAPGSSTPKSVLPIPQVDETPEAFPGLITSLDYVESLPDDKRPFGKCSIFAARLLPQANIPRPAHSYQFNIGTHVKVRIFKACIKDDRKWTGSWTTWYDGEVTELSKCGLLGTRSAYKVKTEFPNFQDYRFCPDLGEIRRVDDPEPSYTPKETLEEIDWMHVVFASHPLETKLEIASLHTNTEEHLQETKETQEAQGTKESTIISNTRSWFAARVISWSNVSVESGVKNHQAGSARKPFSTAMPLRPVEGIPRIKNSLHIEVQSLRAIDYGMRYRVTDVLPYTKETAIALGLPVGGLPRLK</sequence>
<comment type="caution">
    <text evidence="2">The sequence shown here is derived from an EMBL/GenBank/DDBJ whole genome shotgun (WGS) entry which is preliminary data.</text>
</comment>
<feature type="compositionally biased region" description="Low complexity" evidence="1">
    <location>
        <begin position="140"/>
        <end position="152"/>
    </location>
</feature>
<dbReference type="InParanoid" id="A0A369JX99"/>
<dbReference type="EMBL" id="LUEZ02000021">
    <property type="protein sequence ID" value="RDB26951.1"/>
    <property type="molecule type" value="Genomic_DNA"/>
</dbReference>
<protein>
    <submittedName>
        <fullName evidence="2">Uncharacterized protein</fullName>
    </submittedName>
</protein>
<organism evidence="2 3">
    <name type="scientific">Hypsizygus marmoreus</name>
    <name type="common">White beech mushroom</name>
    <name type="synonym">Agaricus marmoreus</name>
    <dbReference type="NCBI Taxonomy" id="39966"/>
    <lineage>
        <taxon>Eukaryota</taxon>
        <taxon>Fungi</taxon>
        <taxon>Dikarya</taxon>
        <taxon>Basidiomycota</taxon>
        <taxon>Agaricomycotina</taxon>
        <taxon>Agaricomycetes</taxon>
        <taxon>Agaricomycetidae</taxon>
        <taxon>Agaricales</taxon>
        <taxon>Tricholomatineae</taxon>
        <taxon>Lyophyllaceae</taxon>
        <taxon>Hypsizygus</taxon>
    </lineage>
</organism>
<evidence type="ECO:0000313" key="2">
    <source>
        <dbReference type="EMBL" id="RDB26951.1"/>
    </source>
</evidence>
<keyword evidence="3" id="KW-1185">Reference proteome</keyword>
<evidence type="ECO:0000313" key="3">
    <source>
        <dbReference type="Proteomes" id="UP000076154"/>
    </source>
</evidence>
<feature type="region of interest" description="Disordered" evidence="1">
    <location>
        <begin position="79"/>
        <end position="169"/>
    </location>
</feature>
<name>A0A369JX99_HYPMA</name>
<evidence type="ECO:0000256" key="1">
    <source>
        <dbReference type="SAM" id="MobiDB-lite"/>
    </source>
</evidence>
<gene>
    <name evidence="2" type="ORF">Hypma_004990</name>
</gene>
<accession>A0A369JX99</accession>
<dbReference type="Proteomes" id="UP000076154">
    <property type="component" value="Unassembled WGS sequence"/>
</dbReference>
<dbReference type="AlphaFoldDB" id="A0A369JX99"/>
<proteinExistence type="predicted"/>
<reference evidence="2" key="1">
    <citation type="submission" date="2018-04" db="EMBL/GenBank/DDBJ databases">
        <title>Whole genome sequencing of Hypsizygus marmoreus.</title>
        <authorList>
            <person name="Choi I.-G."/>
            <person name="Min B."/>
            <person name="Kim J.-G."/>
            <person name="Kim S."/>
            <person name="Oh Y.-L."/>
            <person name="Kong W.-S."/>
            <person name="Park H."/>
            <person name="Jeong J."/>
            <person name="Song E.-S."/>
        </authorList>
    </citation>
    <scope>NUCLEOTIDE SEQUENCE [LARGE SCALE GENOMIC DNA]</scope>
    <source>
        <strain evidence="2">51987-8</strain>
    </source>
</reference>